<evidence type="ECO:0000313" key="3">
    <source>
        <dbReference type="Proteomes" id="UP000424527"/>
    </source>
</evidence>
<dbReference type="PANTHER" id="PTHR46791:SF13">
    <property type="entry name" value="CLR5 DOMAIN-CONTAINING PROTEIN"/>
    <property type="match status" value="1"/>
</dbReference>
<comment type="caution">
    <text evidence="2">The sequence shown here is derived from an EMBL/GenBank/DDBJ whole genome shotgun (WGS) entry which is preliminary data.</text>
</comment>
<dbReference type="InterPro" id="IPR058913">
    <property type="entry name" value="Integrase_dom_put"/>
</dbReference>
<evidence type="ECO:0000259" key="1">
    <source>
        <dbReference type="Pfam" id="PF24764"/>
    </source>
</evidence>
<sequence>MDQQIELYFEMGLKYSQIQSALEMRHGHHISLRHLKRRIAKLGLNRRTGYTDLGVLVDFVHGQLQHSGELHSYHWMYEKCRQYGLRVRKADMRLVLRELDPRGVKQRQAGCLRRRQYFSRGPNFIWHLDSYDILKSYGICITRCIDGFSRKLIWLNTYTTSSDPRLIGGYYLEAIDRLQGCPTVVRGDLGTENGHVGAFQRVLVPTQPGDTLDSYKEGASTANQRIEYWWGFLCRQCAEFRIALFGELKDNGHYDGGFLDKSLIEFCCMGLIQVSQSEVRCGENLY</sequence>
<dbReference type="Pfam" id="PF24764">
    <property type="entry name" value="rva_4"/>
    <property type="match status" value="1"/>
</dbReference>
<keyword evidence="3" id="KW-1185">Reference proteome</keyword>
<accession>A0A6G0HGE9</accession>
<dbReference type="Proteomes" id="UP000424527">
    <property type="component" value="Unassembled WGS sequence"/>
</dbReference>
<organism evidence="2 3">
    <name type="scientific">Larimichthys crocea</name>
    <name type="common">Large yellow croaker</name>
    <name type="synonym">Pseudosciaena crocea</name>
    <dbReference type="NCBI Taxonomy" id="215358"/>
    <lineage>
        <taxon>Eukaryota</taxon>
        <taxon>Metazoa</taxon>
        <taxon>Chordata</taxon>
        <taxon>Craniata</taxon>
        <taxon>Vertebrata</taxon>
        <taxon>Euteleostomi</taxon>
        <taxon>Actinopterygii</taxon>
        <taxon>Neopterygii</taxon>
        <taxon>Teleostei</taxon>
        <taxon>Neoteleostei</taxon>
        <taxon>Acanthomorphata</taxon>
        <taxon>Eupercaria</taxon>
        <taxon>Sciaenidae</taxon>
        <taxon>Larimichthys</taxon>
    </lineage>
</organism>
<dbReference type="EMBL" id="REGW02000038">
    <property type="protein sequence ID" value="KAE8278101.1"/>
    <property type="molecule type" value="Genomic_DNA"/>
</dbReference>
<feature type="domain" description="Integrase core" evidence="1">
    <location>
        <begin position="120"/>
        <end position="255"/>
    </location>
</feature>
<proteinExistence type="predicted"/>
<evidence type="ECO:0000313" key="2">
    <source>
        <dbReference type="EMBL" id="KAE8278101.1"/>
    </source>
</evidence>
<reference evidence="2 3" key="1">
    <citation type="submission" date="2019-07" db="EMBL/GenBank/DDBJ databases">
        <title>Chromosome genome assembly for large yellow croaker.</title>
        <authorList>
            <person name="Xiao S."/>
        </authorList>
    </citation>
    <scope>NUCLEOTIDE SEQUENCE [LARGE SCALE GENOMIC DNA]</scope>
    <source>
        <strain evidence="2">JMULYC20181020</strain>
        <tissue evidence="2">Muscle</tissue>
    </source>
</reference>
<gene>
    <name evidence="2" type="ORF">D5F01_LYC23826</name>
</gene>
<protein>
    <recommendedName>
        <fullName evidence="1">Integrase core domain-containing protein</fullName>
    </recommendedName>
</protein>
<dbReference type="PANTHER" id="PTHR46791">
    <property type="entry name" value="EXPRESSED PROTEIN"/>
    <property type="match status" value="1"/>
</dbReference>
<name>A0A6G0HGE9_LARCR</name>
<dbReference type="AlphaFoldDB" id="A0A6G0HGE9"/>